<dbReference type="Gene3D" id="3.40.50.12390">
    <property type="match status" value="1"/>
</dbReference>
<reference evidence="7" key="1">
    <citation type="journal article" date="2020" name="Nature">
        <title>Giant virus diversity and host interactions through global metagenomics.</title>
        <authorList>
            <person name="Schulz F."/>
            <person name="Roux S."/>
            <person name="Paez-Espino D."/>
            <person name="Jungbluth S."/>
            <person name="Walsh D.A."/>
            <person name="Denef V.J."/>
            <person name="McMahon K.D."/>
            <person name="Konstantinidis K.T."/>
            <person name="Eloe-Fadrosh E.A."/>
            <person name="Kyrpides N.C."/>
            <person name="Woyke T."/>
        </authorList>
    </citation>
    <scope>NUCLEOTIDE SEQUENCE</scope>
    <source>
        <strain evidence="7">GVMAG-M-3300009161-52</strain>
    </source>
</reference>
<evidence type="ECO:0000256" key="1">
    <source>
        <dbReference type="ARBA" id="ARBA00022722"/>
    </source>
</evidence>
<evidence type="ECO:0000256" key="4">
    <source>
        <dbReference type="ARBA" id="ARBA00038299"/>
    </source>
</evidence>
<dbReference type="GO" id="GO:0004534">
    <property type="term" value="F:5'-3' RNA exonuclease activity"/>
    <property type="evidence" value="ECO:0007669"/>
    <property type="project" value="TreeGrafter"/>
</dbReference>
<dbReference type="InterPro" id="IPR004859">
    <property type="entry name" value="Xrn1_N"/>
</dbReference>
<proteinExistence type="inferred from homology"/>
<dbReference type="EMBL" id="MN738980">
    <property type="protein sequence ID" value="QHT33902.1"/>
    <property type="molecule type" value="Genomic_DNA"/>
</dbReference>
<dbReference type="Pfam" id="PF17846">
    <property type="entry name" value="XRN_M"/>
    <property type="match status" value="2"/>
</dbReference>
<feature type="domain" description="Xrn1 N-terminal" evidence="5">
    <location>
        <begin position="1"/>
        <end position="232"/>
    </location>
</feature>
<dbReference type="PANTHER" id="PTHR12341:SF7">
    <property type="entry name" value="5'-3' EXORIBONUCLEASE 1"/>
    <property type="match status" value="1"/>
</dbReference>
<dbReference type="GO" id="GO:0000956">
    <property type="term" value="P:nuclear-transcribed mRNA catabolic process"/>
    <property type="evidence" value="ECO:0007669"/>
    <property type="project" value="TreeGrafter"/>
</dbReference>
<evidence type="ECO:0000256" key="2">
    <source>
        <dbReference type="ARBA" id="ARBA00022801"/>
    </source>
</evidence>
<evidence type="ECO:0008006" key="8">
    <source>
        <dbReference type="Google" id="ProtNLM"/>
    </source>
</evidence>
<sequence length="587" mass="68625">MGVPGLFSSLIKEHNSEETQIIKKSIDNDLTNHFYLDFNCALYTALYANPDIKTEDTLIIYIIEYLETLCKIIPDLSLIYIAIDGCPPAGKQVQQRARRFHSICKRNRINKINDTFGSEIDKTKVNNEIDTNIFTPGTAFMYELSAAIKKAIKTSEVFRNTAVIFSDASIPSEGEHKILHHLKLAAHVAIDGTDKEKQLYGTPHNTIIYGLDGDLIHLSLINGQSNTYLFREANEYGNLASNYEGKKFLFMDIDTLSLGILESFKKYLPTLDMKKSTNSQYKQKYIDDYVFISMLLGNDFMPKNHWYSIYEGGYDKLMSSYFQIHNHTEDFLVDSTSLQINTEMLCDIMFLIKEQEQSAVIKLFEKRKKARVYIKPEMSERERQQLITDFYPLQHLYVEQAIEPTKPNWQMRYYKICFNMENGQDNLSMVCQSYLKTLVYNFLYYFDECPSNEWYYPYAYAPTFTDVYDELLKHKNINATSSNKIFHFKQTPAIDQQTLLFSVLPFSSRFLMVKDAGRKLSDPKCPMNIYFPKRYGLNVAFHRYYHECTPIIYRLDMDKIKKFMKECKFTEDELRRNLVGDLFIMNA</sequence>
<keyword evidence="1" id="KW-0540">Nuclease</keyword>
<keyword evidence="3" id="KW-0269">Exonuclease</keyword>
<organism evidence="7">
    <name type="scientific">viral metagenome</name>
    <dbReference type="NCBI Taxonomy" id="1070528"/>
    <lineage>
        <taxon>unclassified sequences</taxon>
        <taxon>metagenomes</taxon>
        <taxon>organismal metagenomes</taxon>
    </lineage>
</organism>
<dbReference type="GO" id="GO:0005634">
    <property type="term" value="C:nucleus"/>
    <property type="evidence" value="ECO:0007669"/>
    <property type="project" value="TreeGrafter"/>
</dbReference>
<evidence type="ECO:0000259" key="5">
    <source>
        <dbReference type="Pfam" id="PF03159"/>
    </source>
</evidence>
<protein>
    <recommendedName>
        <fullName evidence="8">Xrn1 N-terminal domain-containing protein</fullName>
    </recommendedName>
</protein>
<dbReference type="PANTHER" id="PTHR12341">
    <property type="entry name" value="5'-&gt;3' EXORIBONUCLEASE"/>
    <property type="match status" value="1"/>
</dbReference>
<evidence type="ECO:0000256" key="3">
    <source>
        <dbReference type="ARBA" id="ARBA00022839"/>
    </source>
</evidence>
<dbReference type="AlphaFoldDB" id="A0A6C0EYQ2"/>
<dbReference type="InterPro" id="IPR027073">
    <property type="entry name" value="5_3_exoribonuclease"/>
</dbReference>
<keyword evidence="2" id="KW-0378">Hydrolase</keyword>
<name>A0A6C0EYQ2_9ZZZZ</name>
<accession>A0A6C0EYQ2</accession>
<comment type="similarity">
    <text evidence="4">Belongs to the 5'-3' exonuclease family.</text>
</comment>
<evidence type="ECO:0000313" key="7">
    <source>
        <dbReference type="EMBL" id="QHT33902.1"/>
    </source>
</evidence>
<evidence type="ECO:0000259" key="6">
    <source>
        <dbReference type="Pfam" id="PF17846"/>
    </source>
</evidence>
<feature type="domain" description="Xrn1 helical" evidence="6">
    <location>
        <begin position="407"/>
        <end position="580"/>
    </location>
</feature>
<dbReference type="GO" id="GO:0003723">
    <property type="term" value="F:RNA binding"/>
    <property type="evidence" value="ECO:0007669"/>
    <property type="project" value="TreeGrafter"/>
</dbReference>
<dbReference type="InterPro" id="IPR041412">
    <property type="entry name" value="Xrn1_helical"/>
</dbReference>
<dbReference type="Pfam" id="PF03159">
    <property type="entry name" value="XRN_N"/>
    <property type="match status" value="1"/>
</dbReference>
<feature type="domain" description="Xrn1 helical" evidence="6">
    <location>
        <begin position="284"/>
        <end position="381"/>
    </location>
</feature>